<keyword evidence="2" id="KW-0808">Transferase</keyword>
<comment type="similarity">
    <text evidence="1">Belongs to the plant acyltransferase family.</text>
</comment>
<dbReference type="Gene3D" id="3.30.559.10">
    <property type="entry name" value="Chloramphenicol acetyltransferase-like domain"/>
    <property type="match status" value="2"/>
</dbReference>
<organism evidence="4 5">
    <name type="scientific">Stylosanthes scabra</name>
    <dbReference type="NCBI Taxonomy" id="79078"/>
    <lineage>
        <taxon>Eukaryota</taxon>
        <taxon>Viridiplantae</taxon>
        <taxon>Streptophyta</taxon>
        <taxon>Embryophyta</taxon>
        <taxon>Tracheophyta</taxon>
        <taxon>Spermatophyta</taxon>
        <taxon>Magnoliopsida</taxon>
        <taxon>eudicotyledons</taxon>
        <taxon>Gunneridae</taxon>
        <taxon>Pentapetalae</taxon>
        <taxon>rosids</taxon>
        <taxon>fabids</taxon>
        <taxon>Fabales</taxon>
        <taxon>Fabaceae</taxon>
        <taxon>Papilionoideae</taxon>
        <taxon>50 kb inversion clade</taxon>
        <taxon>dalbergioids sensu lato</taxon>
        <taxon>Dalbergieae</taxon>
        <taxon>Pterocarpus clade</taxon>
        <taxon>Stylosanthes</taxon>
    </lineage>
</organism>
<name>A0ABU6R770_9FABA</name>
<gene>
    <name evidence="4" type="ORF">PIB30_015097</name>
</gene>
<evidence type="ECO:0000313" key="4">
    <source>
        <dbReference type="EMBL" id="MED6119801.1"/>
    </source>
</evidence>
<accession>A0ABU6R770</accession>
<proteinExistence type="inferred from homology"/>
<keyword evidence="5" id="KW-1185">Reference proteome</keyword>
<dbReference type="Proteomes" id="UP001341840">
    <property type="component" value="Unassembled WGS sequence"/>
</dbReference>
<evidence type="ECO:0000313" key="5">
    <source>
        <dbReference type="Proteomes" id="UP001341840"/>
    </source>
</evidence>
<protein>
    <recommendedName>
        <fullName evidence="6">Vinorine synthase-like</fullName>
    </recommendedName>
</protein>
<dbReference type="InterPro" id="IPR023213">
    <property type="entry name" value="CAT-like_dom_sf"/>
</dbReference>
<dbReference type="PANTHER" id="PTHR31623">
    <property type="entry name" value="F21J9.9"/>
    <property type="match status" value="1"/>
</dbReference>
<evidence type="ECO:0000256" key="1">
    <source>
        <dbReference type="ARBA" id="ARBA00009861"/>
    </source>
</evidence>
<evidence type="ECO:0000256" key="3">
    <source>
        <dbReference type="ARBA" id="ARBA00023315"/>
    </source>
</evidence>
<comment type="caution">
    <text evidence="4">The sequence shown here is derived from an EMBL/GenBank/DDBJ whole genome shotgun (WGS) entry which is preliminary data.</text>
</comment>
<sequence>MKKVEVEVTSKEMIKPSSPTPNHLRCYQLSFLDQISPMVYNPTVLFYSFHQINASTTTTISNHLKKSLSLALTHFYPLAGRIDGGKGFVDCIDEGVPFIETKVKNCKLAEVVHNPIPGELNHLVPFKLNNITNIIFGVQLNVFQCGGVAIGACLSHQIADALSFFKFLNSWSSIAAKNGNLPNPQFLSSKLFPPINTSGFDPRSGITTENVVCKLFVFDSSVVETLRDNCAIENHGDNGEEKRPTRVEALSAFIWSRYVAVTRDHKGCYGNKKRRMHVVVHAVNLRPKMEPPLPDDSFGNYYRISMTIPSLDHEEKCYGFVKQVRDQIKKIDKEYIRKLQEGKEHLNFLKDSSERVLVKGELVSFSFTSLCRFPLYDVDFGWGKPTWVGSPALTFKNLVVFCDTKIGGAIEAYVSLSMEDMAKFEADKDLLAFVNNNNNKPYIDRLS</sequence>
<evidence type="ECO:0000256" key="2">
    <source>
        <dbReference type="ARBA" id="ARBA00022679"/>
    </source>
</evidence>
<dbReference type="Pfam" id="PF02458">
    <property type="entry name" value="Transferase"/>
    <property type="match status" value="1"/>
</dbReference>
<dbReference type="EMBL" id="JASCZI010030249">
    <property type="protein sequence ID" value="MED6119801.1"/>
    <property type="molecule type" value="Genomic_DNA"/>
</dbReference>
<reference evidence="4 5" key="1">
    <citation type="journal article" date="2023" name="Plants (Basel)">
        <title>Bridging the Gap: Combining Genomics and Transcriptomics Approaches to Understand Stylosanthes scabra, an Orphan Legume from the Brazilian Caatinga.</title>
        <authorList>
            <person name="Ferreira-Neto J.R.C."/>
            <person name="da Silva M.D."/>
            <person name="Binneck E."/>
            <person name="de Melo N.F."/>
            <person name="da Silva R.H."/>
            <person name="de Melo A.L.T.M."/>
            <person name="Pandolfi V."/>
            <person name="Bustamante F.O."/>
            <person name="Brasileiro-Vidal A.C."/>
            <person name="Benko-Iseppon A.M."/>
        </authorList>
    </citation>
    <scope>NUCLEOTIDE SEQUENCE [LARGE SCALE GENOMIC DNA]</scope>
    <source>
        <tissue evidence="4">Leaves</tissue>
    </source>
</reference>
<dbReference type="PANTHER" id="PTHR31623:SF46">
    <property type="entry name" value="VINORINE SYNTHASE-LIKE"/>
    <property type="match status" value="1"/>
</dbReference>
<evidence type="ECO:0008006" key="6">
    <source>
        <dbReference type="Google" id="ProtNLM"/>
    </source>
</evidence>
<keyword evidence="3" id="KW-0012">Acyltransferase</keyword>